<accession>A0A179G1A1</accession>
<dbReference type="EMBL" id="LSBI01000020">
    <property type="protein sequence ID" value="OAQ71477.1"/>
    <property type="molecule type" value="Genomic_DNA"/>
</dbReference>
<proteinExistence type="predicted"/>
<protein>
    <submittedName>
        <fullName evidence="1">Uncharacterized protein</fullName>
    </submittedName>
</protein>
<gene>
    <name evidence="2" type="ORF">VFPBJ_09025</name>
    <name evidence="1" type="ORF">VFPFJ_11018</name>
</gene>
<dbReference type="Proteomes" id="UP000078340">
    <property type="component" value="Unassembled WGS sequence"/>
</dbReference>
<evidence type="ECO:0000313" key="1">
    <source>
        <dbReference type="EMBL" id="OAQ71477.1"/>
    </source>
</evidence>
<sequence length="115" mass="12684">MAIPCTELRIRGGSRSLQCLQQIPWLPVIFIRAVRWCQARARYVKGELSQQPGDGGDASLRIEGIPHSVARPVCLLYGLSVPMTASTRRGSNPVPIYGLWAGPRGAAESPWSWRE</sequence>
<dbReference type="AlphaFoldDB" id="A0A179G1A1"/>
<name>A0A179G1A1_PURLI</name>
<dbReference type="Proteomes" id="UP000078240">
    <property type="component" value="Unassembled WGS sequence"/>
</dbReference>
<reference evidence="1 3" key="1">
    <citation type="submission" date="2016-02" db="EMBL/GenBank/DDBJ databases">
        <title>Biosynthesis of antibiotic leucinostatins and their inhibition on Phytophthora in bio-control Purpureocillium lilacinum.</title>
        <authorList>
            <person name="Wang G."/>
            <person name="Liu Z."/>
            <person name="Lin R."/>
            <person name="Li E."/>
            <person name="Mao Z."/>
            <person name="Ling J."/>
            <person name="Yin W."/>
            <person name="Xie B."/>
        </authorList>
    </citation>
    <scope>NUCLEOTIDE SEQUENCE [LARGE SCALE GENOMIC DNA]</scope>
    <source>
        <strain evidence="2">PLBJ-1</strain>
        <strain evidence="1">PLFJ-1</strain>
    </source>
</reference>
<organism evidence="1 3">
    <name type="scientific">Purpureocillium lilacinum</name>
    <name type="common">Paecilomyces lilacinus</name>
    <dbReference type="NCBI Taxonomy" id="33203"/>
    <lineage>
        <taxon>Eukaryota</taxon>
        <taxon>Fungi</taxon>
        <taxon>Dikarya</taxon>
        <taxon>Ascomycota</taxon>
        <taxon>Pezizomycotina</taxon>
        <taxon>Sordariomycetes</taxon>
        <taxon>Hypocreomycetidae</taxon>
        <taxon>Hypocreales</taxon>
        <taxon>Ophiocordycipitaceae</taxon>
        <taxon>Purpureocillium</taxon>
    </lineage>
</organism>
<evidence type="ECO:0000313" key="3">
    <source>
        <dbReference type="Proteomes" id="UP000078340"/>
    </source>
</evidence>
<comment type="caution">
    <text evidence="1">The sequence shown here is derived from an EMBL/GenBank/DDBJ whole genome shotgun (WGS) entry which is preliminary data.</text>
</comment>
<evidence type="ECO:0000313" key="2">
    <source>
        <dbReference type="EMBL" id="OAQ76665.1"/>
    </source>
</evidence>
<dbReference type="EMBL" id="LSBH01000007">
    <property type="protein sequence ID" value="OAQ76665.1"/>
    <property type="molecule type" value="Genomic_DNA"/>
</dbReference>